<name>A0A255E893_9ACTN</name>
<evidence type="ECO:0000313" key="2">
    <source>
        <dbReference type="Proteomes" id="UP000216533"/>
    </source>
</evidence>
<evidence type="ECO:0000313" key="1">
    <source>
        <dbReference type="EMBL" id="OYN87779.1"/>
    </source>
</evidence>
<sequence length="77" mass="8487">MNLLGYRSGGLGYVNVSAAADNKMTSYENKTASHARWYHGPNESEKCVSMHSGTEDNEVSWNDNDKLTSWATNGACR</sequence>
<dbReference type="Proteomes" id="UP000216533">
    <property type="component" value="Unassembled WGS sequence"/>
</dbReference>
<proteinExistence type="predicted"/>
<protein>
    <submittedName>
        <fullName evidence="1">Uncharacterized protein</fullName>
    </submittedName>
</protein>
<organism evidence="1 2">
    <name type="scientific">Parenemella sanctibonifatiensis</name>
    <dbReference type="NCBI Taxonomy" id="2016505"/>
    <lineage>
        <taxon>Bacteria</taxon>
        <taxon>Bacillati</taxon>
        <taxon>Actinomycetota</taxon>
        <taxon>Actinomycetes</taxon>
        <taxon>Propionibacteriales</taxon>
        <taxon>Propionibacteriaceae</taxon>
        <taxon>Parenemella</taxon>
    </lineage>
</organism>
<dbReference type="AlphaFoldDB" id="A0A255E893"/>
<dbReference type="EMBL" id="NMVI01000015">
    <property type="protein sequence ID" value="OYN87779.1"/>
    <property type="molecule type" value="Genomic_DNA"/>
</dbReference>
<comment type="caution">
    <text evidence="1">The sequence shown here is derived from an EMBL/GenBank/DDBJ whole genome shotgun (WGS) entry which is preliminary data.</text>
</comment>
<reference evidence="1 2" key="1">
    <citation type="submission" date="2017-07" db="EMBL/GenBank/DDBJ databases">
        <title>Draft whole genome sequences of clinical Proprionibacteriaceae strains.</title>
        <authorList>
            <person name="Bernier A.-M."/>
            <person name="Bernard K."/>
            <person name="Domingo M.-C."/>
        </authorList>
    </citation>
    <scope>NUCLEOTIDE SEQUENCE [LARGE SCALE GENOMIC DNA]</scope>
    <source>
        <strain evidence="1 2">NML 160184</strain>
    </source>
</reference>
<accession>A0A255E893</accession>
<gene>
    <name evidence="1" type="ORF">CGZ92_05785</name>
</gene>